<reference evidence="2 3" key="1">
    <citation type="journal article" date="2023" name="Sci. Data">
        <title>Genome assembly of the Korean intertidal mud-creeper Batillaria attramentaria.</title>
        <authorList>
            <person name="Patra A.K."/>
            <person name="Ho P.T."/>
            <person name="Jun S."/>
            <person name="Lee S.J."/>
            <person name="Kim Y."/>
            <person name="Won Y.J."/>
        </authorList>
    </citation>
    <scope>NUCLEOTIDE SEQUENCE [LARGE SCALE GENOMIC DNA]</scope>
    <source>
        <strain evidence="2">Wonlab-2016</strain>
    </source>
</reference>
<dbReference type="EMBL" id="JACVVK020000689">
    <property type="protein sequence ID" value="KAK7455920.1"/>
    <property type="molecule type" value="Genomic_DNA"/>
</dbReference>
<feature type="compositionally biased region" description="Basic residues" evidence="1">
    <location>
        <begin position="12"/>
        <end position="24"/>
    </location>
</feature>
<organism evidence="2 3">
    <name type="scientific">Batillaria attramentaria</name>
    <dbReference type="NCBI Taxonomy" id="370345"/>
    <lineage>
        <taxon>Eukaryota</taxon>
        <taxon>Metazoa</taxon>
        <taxon>Spiralia</taxon>
        <taxon>Lophotrochozoa</taxon>
        <taxon>Mollusca</taxon>
        <taxon>Gastropoda</taxon>
        <taxon>Caenogastropoda</taxon>
        <taxon>Sorbeoconcha</taxon>
        <taxon>Cerithioidea</taxon>
        <taxon>Batillariidae</taxon>
        <taxon>Batillaria</taxon>
    </lineage>
</organism>
<evidence type="ECO:0000313" key="2">
    <source>
        <dbReference type="EMBL" id="KAK7455920.1"/>
    </source>
</evidence>
<comment type="caution">
    <text evidence="2">The sequence shown here is derived from an EMBL/GenBank/DDBJ whole genome shotgun (WGS) entry which is preliminary data.</text>
</comment>
<evidence type="ECO:0000313" key="3">
    <source>
        <dbReference type="Proteomes" id="UP001519460"/>
    </source>
</evidence>
<name>A0ABD0J351_9CAEN</name>
<dbReference type="Proteomes" id="UP001519460">
    <property type="component" value="Unassembled WGS sequence"/>
</dbReference>
<sequence length="76" mass="8437">MWQARTPDLSQHHHQATRAARLHSTRPGSFSADTGPNVKCINEGDVTFKANTVCNTDGDDFYWENACFLANDRALG</sequence>
<protein>
    <submittedName>
        <fullName evidence="2">Uncharacterized protein</fullName>
    </submittedName>
</protein>
<dbReference type="AlphaFoldDB" id="A0ABD0J351"/>
<proteinExistence type="predicted"/>
<gene>
    <name evidence="2" type="ORF">BaRGS_00039433</name>
</gene>
<evidence type="ECO:0000256" key="1">
    <source>
        <dbReference type="SAM" id="MobiDB-lite"/>
    </source>
</evidence>
<feature type="region of interest" description="Disordered" evidence="1">
    <location>
        <begin position="1"/>
        <end position="36"/>
    </location>
</feature>
<keyword evidence="3" id="KW-1185">Reference proteome</keyword>
<accession>A0ABD0J351</accession>